<dbReference type="InterPro" id="IPR011652">
    <property type="entry name" value="MORN_2"/>
</dbReference>
<reference evidence="2 3" key="1">
    <citation type="submission" date="2020-08" db="EMBL/GenBank/DDBJ databases">
        <title>Genome sequence of Hymenobacter qilianensis JCM 19763T.</title>
        <authorList>
            <person name="Hyun D.-W."/>
            <person name="Bae J.-W."/>
        </authorList>
    </citation>
    <scope>NUCLEOTIDE SEQUENCE [LARGE SCALE GENOMIC DNA]</scope>
    <source>
        <strain evidence="2 3">JCM 19763</strain>
    </source>
</reference>
<dbReference type="InterPro" id="IPR011990">
    <property type="entry name" value="TPR-like_helical_dom_sf"/>
</dbReference>
<dbReference type="SUPFAM" id="SSF82185">
    <property type="entry name" value="Histone H3 K4-specific methyltransferase SET7/9 N-terminal domain"/>
    <property type="match status" value="5"/>
</dbReference>
<dbReference type="Pfam" id="PF13432">
    <property type="entry name" value="TPR_16"/>
    <property type="match status" value="1"/>
</dbReference>
<evidence type="ECO:0000313" key="2">
    <source>
        <dbReference type="EMBL" id="QNP53921.1"/>
    </source>
</evidence>
<feature type="repeat" description="TPR" evidence="1">
    <location>
        <begin position="69"/>
        <end position="102"/>
    </location>
</feature>
<dbReference type="Gene3D" id="3.90.930.1">
    <property type="match status" value="5"/>
</dbReference>
<dbReference type="Gene3D" id="2.20.110.10">
    <property type="entry name" value="Histone H3 K4-specific methyltransferase SET7/9 N-terminal domain"/>
    <property type="match status" value="1"/>
</dbReference>
<keyword evidence="1" id="KW-0802">TPR repeat</keyword>
<proteinExistence type="predicted"/>
<evidence type="ECO:0000313" key="3">
    <source>
        <dbReference type="Proteomes" id="UP000516093"/>
    </source>
</evidence>
<dbReference type="RefSeq" id="WP_187734098.1">
    <property type="nucleotide sequence ID" value="NZ_BMFN01000001.1"/>
</dbReference>
<dbReference type="InterPro" id="IPR019734">
    <property type="entry name" value="TPR_rpt"/>
</dbReference>
<organism evidence="2 3">
    <name type="scientific">Hymenobacter qilianensis</name>
    <dbReference type="NCBI Taxonomy" id="1385715"/>
    <lineage>
        <taxon>Bacteria</taxon>
        <taxon>Pseudomonadati</taxon>
        <taxon>Bacteroidota</taxon>
        <taxon>Cytophagia</taxon>
        <taxon>Cytophagales</taxon>
        <taxon>Hymenobacteraceae</taxon>
        <taxon>Hymenobacter</taxon>
    </lineage>
</organism>
<gene>
    <name evidence="2" type="ORF">H9L05_10570</name>
</gene>
<dbReference type="Gene3D" id="1.25.40.10">
    <property type="entry name" value="Tetratricopeptide repeat domain"/>
    <property type="match status" value="1"/>
</dbReference>
<dbReference type="PROSITE" id="PS50005">
    <property type="entry name" value="TPR"/>
    <property type="match status" value="1"/>
</dbReference>
<dbReference type="EMBL" id="CP060784">
    <property type="protein sequence ID" value="QNP53921.1"/>
    <property type="molecule type" value="Genomic_DNA"/>
</dbReference>
<dbReference type="PANTHER" id="PTHR33706:SF1">
    <property type="entry name" value="TPR REPEAT PROTEIN"/>
    <property type="match status" value="1"/>
</dbReference>
<dbReference type="SUPFAM" id="SSF48452">
    <property type="entry name" value="TPR-like"/>
    <property type="match status" value="1"/>
</dbReference>
<dbReference type="KEGG" id="hqi:H9L05_10570"/>
<protein>
    <submittedName>
        <fullName evidence="2">Uncharacterized protein</fullName>
    </submittedName>
</protein>
<dbReference type="AlphaFoldDB" id="A0A7H0H055"/>
<accession>A0A7H0H055</accession>
<name>A0A7H0H055_9BACT</name>
<dbReference type="Pfam" id="PF07661">
    <property type="entry name" value="MORN_2"/>
    <property type="match status" value="11"/>
</dbReference>
<dbReference type="Proteomes" id="UP000516093">
    <property type="component" value="Chromosome"/>
</dbReference>
<keyword evidence="3" id="KW-1185">Reference proteome</keyword>
<dbReference type="SMART" id="SM00028">
    <property type="entry name" value="TPR"/>
    <property type="match status" value="4"/>
</dbReference>
<sequence length="1036" mass="116490">MKVQSELASSYLQSKQYPEAAAISSRLVALQVHDAQPYDILATAQESQGNAKAALATYTEALRRFPYNQILWYNQGVSQGLVNDYPAALASWQRSLELSPLHGSTHYQLAQLAIRQGQPARALISLLTFLSINPDSRDILILAEQISSNALELDAKEKLTPFVPNEAFRELDLLINSKAALRKDYNSKVKFNANVVKQAQLLVEKFPVAGPNETDLWLRAYTPLIQVLRQDENLIAFTYLILSSADDKKAAGWVKSNKGKIDKMVEAAGPAINQFRAYQTSSTVQGKPTRIKAWFTGEGKLEGLGDGEGTGEKAILRGPWQMIDEEGAITEEGSFSNAGNRVGTWRSYHINGRLEKELAYDAEGKLHGRYVEYHDNGALSVEGNYEHGQPAGVAKLYHYCGTIREVRPYAQGDINGEALFYYTDGKLQRRTNYKSDKKEGIETGFYADGTPEYTTTYMAGKRQGAFTVYYADKALERKGSYDQDEMHGPYTEYHANGQVESTGTLNHGKLTGPLKLYYTTGKLSVEKNYDAATGELHGPYRDYDFDGKLLEEQLYDQGRVTRVSAYDAGGKMVSQTPVAKKGKTTIKGLRIDGTTLYTGSYLNGQPDGEWVFLHRNGATREVRRYASGVRQGLSEEYYATGKLKQRYSYVNDELDGFCELFYPDGVVQRAGFYQHGQEQGEWRQYYADGTLSEQYNLLNGTVHGQARSFTPTRQLTQERWLEYGRLLTLTAFDSTGKVVDRFDITHASKKFSLHYPGGKPRLESALACYEFDGPATWFSPSGKTELSYSQQQGNRHGAFRSYHPTTGKIAMEGTYRNGQREGEWKQYYDSGKLRSKGTYRNGEEEGEWQYLFENGQPDMTRTFVGGELQGPARQHNMQGELLVEKMFERGEAVSFRGSGSDGKPTGAYQALTGILTTQFANGKPATVENYKGGRYDGTRTYYYSNGQVFRRVQNQNGGVLSGLLTTYYPDGKLREEENYAHDELHGRSRYYRPDGTLEREESYRSGEKSGPTIYYNAQGKPVKTEVYWNTYVYDVR</sequence>
<dbReference type="PANTHER" id="PTHR33706">
    <property type="entry name" value="MORN VARIANT REPEAT PROTEIN"/>
    <property type="match status" value="1"/>
</dbReference>
<evidence type="ECO:0000256" key="1">
    <source>
        <dbReference type="PROSITE-ProRule" id="PRU00339"/>
    </source>
</evidence>